<evidence type="ECO:0000313" key="2">
    <source>
        <dbReference type="Proteomes" id="UP001079430"/>
    </source>
</evidence>
<dbReference type="EMBL" id="JAPVOI010000005">
    <property type="protein sequence ID" value="MCZ4093192.1"/>
    <property type="molecule type" value="Genomic_DNA"/>
</dbReference>
<gene>
    <name evidence="1" type="ORF">O3W52_25185</name>
</gene>
<organism evidence="1 2">
    <name type="scientific">Sinorhizobium psoraleae</name>
    <dbReference type="NCBI Taxonomy" id="520838"/>
    <lineage>
        <taxon>Bacteria</taxon>
        <taxon>Pseudomonadati</taxon>
        <taxon>Pseudomonadota</taxon>
        <taxon>Alphaproteobacteria</taxon>
        <taxon>Hyphomicrobiales</taxon>
        <taxon>Rhizobiaceae</taxon>
        <taxon>Sinorhizobium/Ensifer group</taxon>
        <taxon>Sinorhizobium</taxon>
    </lineage>
</organism>
<evidence type="ECO:0000313" key="1">
    <source>
        <dbReference type="EMBL" id="MCZ4093192.1"/>
    </source>
</evidence>
<protein>
    <submittedName>
        <fullName evidence="1">Uncharacterized protein</fullName>
    </submittedName>
</protein>
<dbReference type="Proteomes" id="UP001079430">
    <property type="component" value="Unassembled WGS sequence"/>
</dbReference>
<comment type="caution">
    <text evidence="1">The sequence shown here is derived from an EMBL/GenBank/DDBJ whole genome shotgun (WGS) entry which is preliminary data.</text>
</comment>
<keyword evidence="2" id="KW-1185">Reference proteome</keyword>
<sequence length="114" mass="13182">MKLLRRERDDAKRQLHKSGRIDPEAVIGYDRPLWRFFLQGFIPLDSELDEPEIWFGTVLEEFPTLESLVEKARTRGFEIAGRSRPISLPCWPKPDTSTSRRLASGLMDQIGARI</sequence>
<proteinExistence type="predicted"/>
<accession>A0ABT4KQN1</accession>
<dbReference type="RefSeq" id="WP_269284935.1">
    <property type="nucleotide sequence ID" value="NZ_JAPVOI010000005.1"/>
</dbReference>
<reference evidence="1" key="1">
    <citation type="submission" date="2022-10" db="EMBL/GenBank/DDBJ databases">
        <title>Whole genome sequencing of three plant growth promoting bacteria isolated from Vachellia tortilis subsp. raddiana in Morocco.</title>
        <authorList>
            <person name="Hnini M."/>
            <person name="Zouagui R."/>
            <person name="Zouagui H."/>
            <person name="Chemao Elfihri M.-W."/>
            <person name="Ibrahimi A."/>
            <person name="Sbabou L."/>
            <person name="Aurag J."/>
        </authorList>
    </citation>
    <scope>NUCLEOTIDE SEQUENCE</scope>
    <source>
        <strain evidence="1">LMR678</strain>
    </source>
</reference>
<name>A0ABT4KQN1_9HYPH</name>